<evidence type="ECO:0000256" key="17">
    <source>
        <dbReference type="NCBIfam" id="TIGR01064"/>
    </source>
</evidence>
<dbReference type="SUPFAM" id="SSF50800">
    <property type="entry name" value="PK beta-barrel domain-like"/>
    <property type="match status" value="1"/>
</dbReference>
<dbReference type="GO" id="GO:0005524">
    <property type="term" value="F:ATP binding"/>
    <property type="evidence" value="ECO:0007669"/>
    <property type="project" value="UniProtKB-KW"/>
</dbReference>
<dbReference type="PRINTS" id="PR01050">
    <property type="entry name" value="PYRUVTKNASE"/>
</dbReference>
<dbReference type="PROSITE" id="PS00110">
    <property type="entry name" value="PYRUVATE_KINASE"/>
    <property type="match status" value="1"/>
</dbReference>
<keyword evidence="9" id="KW-0479">Metal-binding</keyword>
<dbReference type="Proteomes" id="UP001056429">
    <property type="component" value="Unassembled WGS sequence"/>
</dbReference>
<dbReference type="GO" id="GO:0030955">
    <property type="term" value="F:potassium ion binding"/>
    <property type="evidence" value="ECO:0007669"/>
    <property type="project" value="UniProtKB-UniRule"/>
</dbReference>
<dbReference type="SUPFAM" id="SSF52009">
    <property type="entry name" value="Phosphohistidine domain"/>
    <property type="match status" value="1"/>
</dbReference>
<evidence type="ECO:0000313" key="23">
    <source>
        <dbReference type="Proteomes" id="UP001056429"/>
    </source>
</evidence>
<evidence type="ECO:0000256" key="11">
    <source>
        <dbReference type="ARBA" id="ARBA00022777"/>
    </source>
</evidence>
<dbReference type="InterPro" id="IPR015793">
    <property type="entry name" value="Pyrv_Knase_brl"/>
</dbReference>
<evidence type="ECO:0000256" key="1">
    <source>
        <dbReference type="ARBA" id="ARBA00001946"/>
    </source>
</evidence>
<evidence type="ECO:0000256" key="8">
    <source>
        <dbReference type="ARBA" id="ARBA00022679"/>
    </source>
</evidence>
<keyword evidence="11 18" id="KW-0418">Kinase</keyword>
<dbReference type="InterPro" id="IPR015806">
    <property type="entry name" value="Pyrv_Knase_insert_dom_sf"/>
</dbReference>
<reference evidence="22" key="2">
    <citation type="submission" date="2021-04" db="EMBL/GenBank/DDBJ databases">
        <authorList>
            <person name="Dong X."/>
        </authorList>
    </citation>
    <scope>NUCLEOTIDE SEQUENCE</scope>
    <source>
        <strain evidence="22">ZWT</strain>
    </source>
</reference>
<dbReference type="EMBL" id="JAGSOJ010000001">
    <property type="protein sequence ID" value="MCM1988434.1"/>
    <property type="molecule type" value="Genomic_DNA"/>
</dbReference>
<keyword evidence="8 18" id="KW-0808">Transferase</keyword>
<dbReference type="Pfam" id="PF00224">
    <property type="entry name" value="PK"/>
    <property type="match status" value="1"/>
</dbReference>
<comment type="similarity">
    <text evidence="4">In the C-terminal section; belongs to the PEP-utilizing enzyme family.</text>
</comment>
<evidence type="ECO:0000256" key="13">
    <source>
        <dbReference type="ARBA" id="ARBA00022842"/>
    </source>
</evidence>
<dbReference type="InterPro" id="IPR018209">
    <property type="entry name" value="Pyrv_Knase_AS"/>
</dbReference>
<keyword evidence="12" id="KW-0067">ATP-binding</keyword>
<evidence type="ECO:0000256" key="9">
    <source>
        <dbReference type="ARBA" id="ARBA00022723"/>
    </source>
</evidence>
<dbReference type="FunFam" id="2.40.33.10:FF:000001">
    <property type="entry name" value="Pyruvate kinase"/>
    <property type="match status" value="1"/>
</dbReference>
<comment type="similarity">
    <text evidence="5 18">Belongs to the pyruvate kinase family.</text>
</comment>
<dbReference type="Gene3D" id="2.40.33.10">
    <property type="entry name" value="PK beta-barrel domain-like"/>
    <property type="match status" value="1"/>
</dbReference>
<keyword evidence="13 18" id="KW-0460">Magnesium</keyword>
<comment type="pathway">
    <text evidence="3 18">Carbohydrate degradation; glycolysis; pyruvate from D-glyceraldehyde 3-phosphate: step 5/5.</text>
</comment>
<feature type="domain" description="PEP-utilising enzyme mobile" evidence="20">
    <location>
        <begin position="504"/>
        <end position="573"/>
    </location>
</feature>
<sequence>MKRTKIVCTIGPASNNKETLTEMMKAGMNVSRHNFSHGDHGEHTGNMNLVKEVRESLGKHVAILLDTKGPEIRTGEFAKEVELIEGSEFVIYCGEDVIGDETKCNVTYEDLYKDVKEGDKILIDDGLVGLRVASVEDNKINCIVLNNGLVSTKKGVNVPGVAINLPALTEKDIADLKFGITMGIDYVAASFVRKASDVVAIRKILTENGGEHIQIISKIENREGVDNIDKIIKLSDGIMVARGDLGVEIPTEEVPLAQKMMIKKCNEAGKPVITATQMLDSMIRNPRPTRAEASDVANAIFDGTDAIMLSGETAKGRYAVEAVKTMANIAITAENSVKEDAVDERSHSKITSIPDAISIAVCTSAAALKAKAVITATQSGQTANNVSKYRPNCTILAVTPHDDVARRLALRWGVCPVVAEKKDSTDEMIESSVDIATERGYLAKGDLVVIAAGIPMNYAGSTNMMKVHIVGDVLVNGKGIVKKSGYGSVKIVKNVDEAGDVIFEGDVLVCETLDNSYLSILDKVSAIIVEDDQVSSSVVIECTAKEIPIIADACEATKILKQGSFVTVEGERGIVIAGKAD</sequence>
<dbReference type="InterPro" id="IPR011037">
    <property type="entry name" value="Pyrv_Knase-like_insert_dom_sf"/>
</dbReference>
<dbReference type="FunFam" id="3.20.20.60:FF:000001">
    <property type="entry name" value="Pyruvate kinase"/>
    <property type="match status" value="1"/>
</dbReference>
<evidence type="ECO:0000259" key="20">
    <source>
        <dbReference type="Pfam" id="PF00391"/>
    </source>
</evidence>
<dbReference type="Gene3D" id="3.40.1380.20">
    <property type="entry name" value="Pyruvate kinase, C-terminal domain"/>
    <property type="match status" value="1"/>
</dbReference>
<dbReference type="PANTHER" id="PTHR11817">
    <property type="entry name" value="PYRUVATE KINASE"/>
    <property type="match status" value="1"/>
</dbReference>
<keyword evidence="15 18" id="KW-0324">Glycolysis</keyword>
<dbReference type="NCBIfam" id="NF004978">
    <property type="entry name" value="PRK06354.1"/>
    <property type="match status" value="1"/>
</dbReference>
<dbReference type="SUPFAM" id="SSF51621">
    <property type="entry name" value="Phosphoenolpyruvate/pyruvate domain"/>
    <property type="match status" value="1"/>
</dbReference>
<evidence type="ECO:0000259" key="21">
    <source>
        <dbReference type="Pfam" id="PF02887"/>
    </source>
</evidence>
<dbReference type="InterPro" id="IPR001697">
    <property type="entry name" value="Pyr_Knase"/>
</dbReference>
<dbReference type="Gene3D" id="3.20.20.60">
    <property type="entry name" value="Phosphoenolpyruvate-binding domains"/>
    <property type="match status" value="1"/>
</dbReference>
<evidence type="ECO:0000313" key="22">
    <source>
        <dbReference type="EMBL" id="MCM1988434.1"/>
    </source>
</evidence>
<dbReference type="Pfam" id="PF00391">
    <property type="entry name" value="PEP-utilizers"/>
    <property type="match status" value="1"/>
</dbReference>
<dbReference type="GO" id="GO:0006950">
    <property type="term" value="P:response to stress"/>
    <property type="evidence" value="ECO:0007669"/>
    <property type="project" value="UniProtKB-ARBA"/>
</dbReference>
<keyword evidence="23" id="KW-1185">Reference proteome</keyword>
<dbReference type="RefSeq" id="WP_250857303.1">
    <property type="nucleotide sequence ID" value="NZ_JAGSOJ010000001.1"/>
</dbReference>
<dbReference type="AlphaFoldDB" id="A0A9J6NVE1"/>
<dbReference type="GO" id="GO:0016301">
    <property type="term" value="F:kinase activity"/>
    <property type="evidence" value="ECO:0007669"/>
    <property type="project" value="UniProtKB-KW"/>
</dbReference>
<evidence type="ECO:0000256" key="6">
    <source>
        <dbReference type="ARBA" id="ARBA00012142"/>
    </source>
</evidence>
<accession>A0A9J6NVE1</accession>
<comment type="cofactor">
    <cofactor evidence="1">
        <name>Mg(2+)</name>
        <dbReference type="ChEBI" id="CHEBI:18420"/>
    </cofactor>
</comment>
<feature type="domain" description="Pyruvate kinase barrel" evidence="19">
    <location>
        <begin position="1"/>
        <end position="323"/>
    </location>
</feature>
<dbReference type="GO" id="GO:0004743">
    <property type="term" value="F:pyruvate kinase activity"/>
    <property type="evidence" value="ECO:0007669"/>
    <property type="project" value="UniProtKB-UniRule"/>
</dbReference>
<proteinExistence type="inferred from homology"/>
<dbReference type="InterPro" id="IPR015813">
    <property type="entry name" value="Pyrv/PenolPyrv_kinase-like_dom"/>
</dbReference>
<dbReference type="NCBIfam" id="TIGR01064">
    <property type="entry name" value="pyruv_kin"/>
    <property type="match status" value="1"/>
</dbReference>
<dbReference type="SUPFAM" id="SSF52935">
    <property type="entry name" value="PK C-terminal domain-like"/>
    <property type="match status" value="1"/>
</dbReference>
<evidence type="ECO:0000256" key="10">
    <source>
        <dbReference type="ARBA" id="ARBA00022741"/>
    </source>
</evidence>
<gene>
    <name evidence="22" type="primary">pyk</name>
    <name evidence="22" type="ORF">KDK92_01695</name>
</gene>
<evidence type="ECO:0000256" key="18">
    <source>
        <dbReference type="RuleBase" id="RU000504"/>
    </source>
</evidence>
<dbReference type="GO" id="GO:0000287">
    <property type="term" value="F:magnesium ion binding"/>
    <property type="evidence" value="ECO:0007669"/>
    <property type="project" value="UniProtKB-UniRule"/>
</dbReference>
<evidence type="ECO:0000256" key="4">
    <source>
        <dbReference type="ARBA" id="ARBA00006237"/>
    </source>
</evidence>
<evidence type="ECO:0000256" key="14">
    <source>
        <dbReference type="ARBA" id="ARBA00022958"/>
    </source>
</evidence>
<keyword evidence="16 22" id="KW-0670">Pyruvate</keyword>
<dbReference type="InterPro" id="IPR015795">
    <property type="entry name" value="Pyrv_Knase_C"/>
</dbReference>
<dbReference type="InterPro" id="IPR008279">
    <property type="entry name" value="PEP-util_enz_mobile_dom"/>
</dbReference>
<name>A0A9J6NVE1_9CLOT</name>
<reference evidence="22" key="1">
    <citation type="journal article" date="2021" name="mSystems">
        <title>Bacteria and Archaea Synergistically Convert Glycine Betaine to Biogenic Methane in the Formosa Cold Seep of the South China Sea.</title>
        <authorList>
            <person name="Li L."/>
            <person name="Zhang W."/>
            <person name="Zhang S."/>
            <person name="Song L."/>
            <person name="Sun Q."/>
            <person name="Zhang H."/>
            <person name="Xiang H."/>
            <person name="Dong X."/>
        </authorList>
    </citation>
    <scope>NUCLEOTIDE SEQUENCE</scope>
    <source>
        <strain evidence="22">ZWT</strain>
    </source>
</reference>
<dbReference type="Pfam" id="PF02887">
    <property type="entry name" value="PK_C"/>
    <property type="match status" value="1"/>
</dbReference>
<keyword evidence="10" id="KW-0547">Nucleotide-binding</keyword>
<organism evidence="22 23">
    <name type="scientific">Oceanirhabdus seepicola</name>
    <dbReference type="NCBI Taxonomy" id="2828781"/>
    <lineage>
        <taxon>Bacteria</taxon>
        <taxon>Bacillati</taxon>
        <taxon>Bacillota</taxon>
        <taxon>Clostridia</taxon>
        <taxon>Eubacteriales</taxon>
        <taxon>Clostridiaceae</taxon>
        <taxon>Oceanirhabdus</taxon>
    </lineage>
</organism>
<evidence type="ECO:0000256" key="12">
    <source>
        <dbReference type="ARBA" id="ARBA00022840"/>
    </source>
</evidence>
<evidence type="ECO:0000256" key="7">
    <source>
        <dbReference type="ARBA" id="ARBA00018587"/>
    </source>
</evidence>
<dbReference type="InterPro" id="IPR036918">
    <property type="entry name" value="Pyrv_Knase_C_sf"/>
</dbReference>
<evidence type="ECO:0000256" key="16">
    <source>
        <dbReference type="ARBA" id="ARBA00023317"/>
    </source>
</evidence>
<comment type="cofactor">
    <cofactor evidence="2">
        <name>K(+)</name>
        <dbReference type="ChEBI" id="CHEBI:29103"/>
    </cofactor>
</comment>
<comment type="caution">
    <text evidence="22">The sequence shown here is derived from an EMBL/GenBank/DDBJ whole genome shotgun (WGS) entry which is preliminary data.</text>
</comment>
<dbReference type="EC" id="2.7.1.40" evidence="6 17"/>
<evidence type="ECO:0000259" key="19">
    <source>
        <dbReference type="Pfam" id="PF00224"/>
    </source>
</evidence>
<dbReference type="InterPro" id="IPR036637">
    <property type="entry name" value="Phosphohistidine_dom_sf"/>
</dbReference>
<keyword evidence="14" id="KW-0630">Potassium</keyword>
<dbReference type="NCBIfam" id="NF004491">
    <property type="entry name" value="PRK05826.1"/>
    <property type="match status" value="1"/>
</dbReference>
<evidence type="ECO:0000256" key="5">
    <source>
        <dbReference type="ARBA" id="ARBA00008663"/>
    </source>
</evidence>
<evidence type="ECO:0000256" key="2">
    <source>
        <dbReference type="ARBA" id="ARBA00001958"/>
    </source>
</evidence>
<evidence type="ECO:0000256" key="15">
    <source>
        <dbReference type="ARBA" id="ARBA00023152"/>
    </source>
</evidence>
<feature type="domain" description="Pyruvate kinase C-terminal" evidence="21">
    <location>
        <begin position="355"/>
        <end position="468"/>
    </location>
</feature>
<dbReference type="Gene3D" id="3.50.30.10">
    <property type="entry name" value="Phosphohistidine domain"/>
    <property type="match status" value="1"/>
</dbReference>
<evidence type="ECO:0000256" key="3">
    <source>
        <dbReference type="ARBA" id="ARBA00004997"/>
    </source>
</evidence>
<protein>
    <recommendedName>
        <fullName evidence="7 17">Pyruvate kinase</fullName>
        <ecNumber evidence="6 17">2.7.1.40</ecNumber>
    </recommendedName>
</protein>
<comment type="catalytic activity">
    <reaction evidence="18">
        <text>pyruvate + ATP = phosphoenolpyruvate + ADP + H(+)</text>
        <dbReference type="Rhea" id="RHEA:18157"/>
        <dbReference type="ChEBI" id="CHEBI:15361"/>
        <dbReference type="ChEBI" id="CHEBI:15378"/>
        <dbReference type="ChEBI" id="CHEBI:30616"/>
        <dbReference type="ChEBI" id="CHEBI:58702"/>
        <dbReference type="ChEBI" id="CHEBI:456216"/>
        <dbReference type="EC" id="2.7.1.40"/>
    </reaction>
</comment>
<dbReference type="InterPro" id="IPR040442">
    <property type="entry name" value="Pyrv_kinase-like_dom_sf"/>
</dbReference>